<evidence type="ECO:0000256" key="2">
    <source>
        <dbReference type="ARBA" id="ARBA00023052"/>
    </source>
</evidence>
<dbReference type="PANTHER" id="PTHR42981">
    <property type="entry name" value="PYRUVATE DEHYDROGENASE [UBIQUINONE]"/>
    <property type="match status" value="1"/>
</dbReference>
<evidence type="ECO:0000259" key="5">
    <source>
        <dbReference type="Pfam" id="PF02775"/>
    </source>
</evidence>
<dbReference type="GO" id="GO:0030976">
    <property type="term" value="F:thiamine pyrophosphate binding"/>
    <property type="evidence" value="ECO:0007669"/>
    <property type="project" value="InterPro"/>
</dbReference>
<dbReference type="InterPro" id="IPR047211">
    <property type="entry name" value="POXB-like"/>
</dbReference>
<dbReference type="PANTHER" id="PTHR42981:SF2">
    <property type="entry name" value="PYRUVATE DEHYDROGENASE [UBIQUINONE]"/>
    <property type="match status" value="1"/>
</dbReference>
<feature type="domain" description="Thiamine pyrophosphate enzyme TPP-binding" evidence="5">
    <location>
        <begin position="390"/>
        <end position="544"/>
    </location>
</feature>
<dbReference type="InterPro" id="IPR047210">
    <property type="entry name" value="TPP_PYR_POXB-like"/>
</dbReference>
<dbReference type="CDD" id="cd07039">
    <property type="entry name" value="TPP_PYR_POX"/>
    <property type="match status" value="1"/>
</dbReference>
<dbReference type="InterPro" id="IPR011766">
    <property type="entry name" value="TPP_enzyme_TPP-bd"/>
</dbReference>
<keyword evidence="8" id="KW-1185">Reference proteome</keyword>
<dbReference type="Gene3D" id="3.40.50.1220">
    <property type="entry name" value="TPP-binding domain"/>
    <property type="match status" value="1"/>
</dbReference>
<sequence>MTTVSDFVIERIRQWGVSRVFGFPGDGIGAFDGALGKAERDGDGLKYIRPTHEEICSLMATAYAKFTGEVGVCIATSSPGAFHMLNGLYDAKMDNQPVVAIIGQQGLPSLGTFTQQESNLERTLEDVAVYVQTIVSPKQAQAVVDTAFRTARVRLGPAVIILPHDVQGMDMEELTPENWVSRSSAVAPSISIVPPESEIMKAAAIINAGSKVTFLVGHGSNGATDEVLEAARLAGAGLITALRAKQVVPSDVPHHSQQLGLLGTRPSMHQMNDCDTLVLLGTNYPYGQFLPPSGQARAIQVDLKPEQMGLRYPTELNIWGDVKATLTALIPHLEAKTDLSWQENVAKEMVEWEHEMEAEAMLNYADGVNPRRVYLELNKRLPPQAIVTADAGSTADWYGHHIRLRRGMMGDLSGRLASMLAAMPYAVAAKFAHPERSVICTIGDGAFQMLGMNELITIKKYMQEWDNPQLIIMVLHNNDLTQVSWEMRTEDANPVWETSQDVESIDYAGWAELLGFQGIRVKKDDEVAAAWDAAFAHRGITLIDAYTSRNVPPLPPHITLEFAKNTGEALLKKDPFEVGVIRDSAEALVAEGIERVKGKLHIGQDKDRPQSPDKGDG</sequence>
<feature type="domain" description="Thiamine pyrophosphate enzyme N-terminal TPP-binding" evidence="6">
    <location>
        <begin position="3"/>
        <end position="117"/>
    </location>
</feature>
<feature type="domain" description="Thiamine pyrophosphate enzyme central" evidence="4">
    <location>
        <begin position="200"/>
        <end position="329"/>
    </location>
</feature>
<dbReference type="Proteomes" id="UP000655366">
    <property type="component" value="Unassembled WGS sequence"/>
</dbReference>
<name>A0A931CNB4_9MICC</name>
<dbReference type="SUPFAM" id="SSF52467">
    <property type="entry name" value="DHS-like NAD/FAD-binding domain"/>
    <property type="match status" value="1"/>
</dbReference>
<evidence type="ECO:0000256" key="1">
    <source>
        <dbReference type="ARBA" id="ARBA00007812"/>
    </source>
</evidence>
<dbReference type="Gene3D" id="3.40.50.970">
    <property type="match status" value="2"/>
</dbReference>
<dbReference type="SUPFAM" id="SSF52518">
    <property type="entry name" value="Thiamin diphosphate-binding fold (THDP-binding)"/>
    <property type="match status" value="2"/>
</dbReference>
<proteinExistence type="inferred from homology"/>
<dbReference type="InterPro" id="IPR012001">
    <property type="entry name" value="Thiamin_PyroP_enz_TPP-bd_dom"/>
</dbReference>
<evidence type="ECO:0000259" key="6">
    <source>
        <dbReference type="Pfam" id="PF02776"/>
    </source>
</evidence>
<dbReference type="EMBL" id="JADNYM010000001">
    <property type="protein sequence ID" value="MBG0737956.1"/>
    <property type="molecule type" value="Genomic_DNA"/>
</dbReference>
<dbReference type="AlphaFoldDB" id="A0A931CNB4"/>
<reference evidence="7 8" key="1">
    <citation type="submission" date="2020-11" db="EMBL/GenBank/DDBJ databases">
        <title>Arthrobacter antarcticus sp. nov., isolated from Antarctic Soil.</title>
        <authorList>
            <person name="Li J."/>
        </authorList>
    </citation>
    <scope>NUCLEOTIDE SEQUENCE [LARGE SCALE GENOMIC DNA]</scope>
    <source>
        <strain evidence="7 8">Z1-20</strain>
    </source>
</reference>
<dbReference type="Pfam" id="PF00205">
    <property type="entry name" value="TPP_enzyme_M"/>
    <property type="match status" value="1"/>
</dbReference>
<dbReference type="InterPro" id="IPR012000">
    <property type="entry name" value="Thiamin_PyroP_enz_cen_dom"/>
</dbReference>
<comment type="similarity">
    <text evidence="1 3">Belongs to the TPP enzyme family.</text>
</comment>
<dbReference type="InterPro" id="IPR029035">
    <property type="entry name" value="DHS-like_NAD/FAD-binding_dom"/>
</dbReference>
<dbReference type="GO" id="GO:0003824">
    <property type="term" value="F:catalytic activity"/>
    <property type="evidence" value="ECO:0007669"/>
    <property type="project" value="InterPro"/>
</dbReference>
<dbReference type="Pfam" id="PF02775">
    <property type="entry name" value="TPP_enzyme_C"/>
    <property type="match status" value="1"/>
</dbReference>
<evidence type="ECO:0000259" key="4">
    <source>
        <dbReference type="Pfam" id="PF00205"/>
    </source>
</evidence>
<keyword evidence="2 3" id="KW-0786">Thiamine pyrophosphate</keyword>
<comment type="caution">
    <text evidence="7">The sequence shown here is derived from an EMBL/GenBank/DDBJ whole genome shotgun (WGS) entry which is preliminary data.</text>
</comment>
<dbReference type="Pfam" id="PF02776">
    <property type="entry name" value="TPP_enzyme_N"/>
    <property type="match status" value="1"/>
</dbReference>
<accession>A0A931CNB4</accession>
<dbReference type="RefSeq" id="WP_196394900.1">
    <property type="nucleotide sequence ID" value="NZ_JADNYM010000001.1"/>
</dbReference>
<protein>
    <submittedName>
        <fullName evidence="7">Thiamine pyrophosphate-requiring protein</fullName>
    </submittedName>
</protein>
<dbReference type="GO" id="GO:0000287">
    <property type="term" value="F:magnesium ion binding"/>
    <property type="evidence" value="ECO:0007669"/>
    <property type="project" value="InterPro"/>
</dbReference>
<dbReference type="NCBIfam" id="NF006129">
    <property type="entry name" value="PRK08273.1"/>
    <property type="match status" value="1"/>
</dbReference>
<evidence type="ECO:0000313" key="8">
    <source>
        <dbReference type="Proteomes" id="UP000655366"/>
    </source>
</evidence>
<evidence type="ECO:0000256" key="3">
    <source>
        <dbReference type="RuleBase" id="RU362132"/>
    </source>
</evidence>
<gene>
    <name evidence="7" type="ORF">IV500_00685</name>
</gene>
<organism evidence="7 8">
    <name type="scientific">Arthrobacter terrae</name>
    <dbReference type="NCBI Taxonomy" id="2935737"/>
    <lineage>
        <taxon>Bacteria</taxon>
        <taxon>Bacillati</taxon>
        <taxon>Actinomycetota</taxon>
        <taxon>Actinomycetes</taxon>
        <taxon>Micrococcales</taxon>
        <taxon>Micrococcaceae</taxon>
        <taxon>Arthrobacter</taxon>
    </lineage>
</organism>
<dbReference type="InterPro" id="IPR029061">
    <property type="entry name" value="THDP-binding"/>
</dbReference>
<evidence type="ECO:0000313" key="7">
    <source>
        <dbReference type="EMBL" id="MBG0737956.1"/>
    </source>
</evidence>